<accession>A0A5D3D5I9</accession>
<evidence type="ECO:0000313" key="3">
    <source>
        <dbReference type="Proteomes" id="UP000321947"/>
    </source>
</evidence>
<sequence length="142" mass="16584">MGKFNMKWKLTEDLDSFEIPRGQPSRGGDIELGTNAPGDQGMGDFFKKVQEIEKQNEKLDTLLRKLQGAIFTPDPGLYFFLLLEYIPFVDSYKKSCRRRKAENSIDNFRLELVYSIVGRFYYEYLGYLAVYYSSSVWVLFDP</sequence>
<protein>
    <submittedName>
        <fullName evidence="2">Syntaxin-132</fullName>
    </submittedName>
</protein>
<reference evidence="2 3" key="1">
    <citation type="submission" date="2019-08" db="EMBL/GenBank/DDBJ databases">
        <title>Draft genome sequences of two oriental melons (Cucumis melo L. var makuwa).</title>
        <authorList>
            <person name="Kwon S.-Y."/>
        </authorList>
    </citation>
    <scope>NUCLEOTIDE SEQUENCE [LARGE SCALE GENOMIC DNA]</scope>
    <source>
        <strain evidence="3">cv. Chang Bougi</strain>
        <tissue evidence="2">Leaf</tissue>
    </source>
</reference>
<evidence type="ECO:0000256" key="1">
    <source>
        <dbReference type="SAM" id="MobiDB-lite"/>
    </source>
</evidence>
<feature type="region of interest" description="Disordered" evidence="1">
    <location>
        <begin position="18"/>
        <end position="39"/>
    </location>
</feature>
<proteinExistence type="predicted"/>
<dbReference type="EMBL" id="SSTD01007479">
    <property type="protein sequence ID" value="TYK18785.1"/>
    <property type="molecule type" value="Genomic_DNA"/>
</dbReference>
<name>A0A5D3D5I9_CUCMM</name>
<comment type="caution">
    <text evidence="2">The sequence shown here is derived from an EMBL/GenBank/DDBJ whole genome shotgun (WGS) entry which is preliminary data.</text>
</comment>
<dbReference type="Proteomes" id="UP000321947">
    <property type="component" value="Unassembled WGS sequence"/>
</dbReference>
<gene>
    <name evidence="2" type="ORF">E5676_scaffold257G00930</name>
</gene>
<evidence type="ECO:0000313" key="2">
    <source>
        <dbReference type="EMBL" id="TYK18785.1"/>
    </source>
</evidence>
<dbReference type="AlphaFoldDB" id="A0A5D3D5I9"/>
<organism evidence="2 3">
    <name type="scientific">Cucumis melo var. makuwa</name>
    <name type="common">Oriental melon</name>
    <dbReference type="NCBI Taxonomy" id="1194695"/>
    <lineage>
        <taxon>Eukaryota</taxon>
        <taxon>Viridiplantae</taxon>
        <taxon>Streptophyta</taxon>
        <taxon>Embryophyta</taxon>
        <taxon>Tracheophyta</taxon>
        <taxon>Spermatophyta</taxon>
        <taxon>Magnoliopsida</taxon>
        <taxon>eudicotyledons</taxon>
        <taxon>Gunneridae</taxon>
        <taxon>Pentapetalae</taxon>
        <taxon>rosids</taxon>
        <taxon>fabids</taxon>
        <taxon>Cucurbitales</taxon>
        <taxon>Cucurbitaceae</taxon>
        <taxon>Benincaseae</taxon>
        <taxon>Cucumis</taxon>
    </lineage>
</organism>